<feature type="compositionally biased region" description="Low complexity" evidence="1">
    <location>
        <begin position="395"/>
        <end position="416"/>
    </location>
</feature>
<comment type="caution">
    <text evidence="3">The sequence shown here is derived from an EMBL/GenBank/DDBJ whole genome shotgun (WGS) entry which is preliminary data.</text>
</comment>
<evidence type="ECO:0000256" key="2">
    <source>
        <dbReference type="SAM" id="Phobius"/>
    </source>
</evidence>
<dbReference type="Proteomes" id="UP000190037">
    <property type="component" value="Unassembled WGS sequence"/>
</dbReference>
<dbReference type="RefSeq" id="WP_078982169.1">
    <property type="nucleotide sequence ID" value="NZ_MWQN01000004.1"/>
</dbReference>
<dbReference type="EMBL" id="MWQN01000004">
    <property type="protein sequence ID" value="OPC77414.1"/>
    <property type="molecule type" value="Genomic_DNA"/>
</dbReference>
<feature type="transmembrane region" description="Helical" evidence="2">
    <location>
        <begin position="20"/>
        <end position="39"/>
    </location>
</feature>
<keyword evidence="2" id="KW-0472">Membrane</keyword>
<keyword evidence="2" id="KW-0812">Transmembrane</keyword>
<dbReference type="AlphaFoldDB" id="A0A1T3NKU0"/>
<protein>
    <submittedName>
        <fullName evidence="3">Uncharacterized protein</fullName>
    </submittedName>
</protein>
<name>A0A1T3NKU0_9ACTN</name>
<dbReference type="STRING" id="159449.B4N89_43695"/>
<dbReference type="PRINTS" id="PR01217">
    <property type="entry name" value="PRICHEXTENSN"/>
</dbReference>
<proteinExistence type="predicted"/>
<organism evidence="3 4">
    <name type="scientific">Embleya scabrispora</name>
    <dbReference type="NCBI Taxonomy" id="159449"/>
    <lineage>
        <taxon>Bacteria</taxon>
        <taxon>Bacillati</taxon>
        <taxon>Actinomycetota</taxon>
        <taxon>Actinomycetes</taxon>
        <taxon>Kitasatosporales</taxon>
        <taxon>Streptomycetaceae</taxon>
        <taxon>Embleya</taxon>
    </lineage>
</organism>
<evidence type="ECO:0000313" key="3">
    <source>
        <dbReference type="EMBL" id="OPC77414.1"/>
    </source>
</evidence>
<gene>
    <name evidence="3" type="ORF">B4N89_43695</name>
</gene>
<feature type="compositionally biased region" description="Pro residues" evidence="1">
    <location>
        <begin position="529"/>
        <end position="541"/>
    </location>
</feature>
<keyword evidence="4" id="KW-1185">Reference proteome</keyword>
<evidence type="ECO:0000313" key="4">
    <source>
        <dbReference type="Proteomes" id="UP000190037"/>
    </source>
</evidence>
<keyword evidence="2" id="KW-1133">Transmembrane helix</keyword>
<feature type="region of interest" description="Disordered" evidence="1">
    <location>
        <begin position="376"/>
        <end position="541"/>
    </location>
</feature>
<accession>A0A1T3NKU0</accession>
<evidence type="ECO:0000256" key="1">
    <source>
        <dbReference type="SAM" id="MobiDB-lite"/>
    </source>
</evidence>
<sequence length="541" mass="56551">MRNTDPLDFFANHRETILRWGGISAAALVVFLVLRFFAMRMGGWKAATRRLWREIALTAYAFGGPVRAWLRYRRSVRALVRGLGAAATWRDAERALVAAKFAAAPAQPYAAVVGEDTVTVLFAAAGMPSPRGVWRPVPDDPWAWTAGRAQLPSVTPDAEGVRPVVVALGERDRECVFVDLVVGPAMVCVQGDPRSGPALFQAVAAQLDARLPTGQVVVAEGVHRDVAGQPVREAYRTARGRPPRLGLPTFLVTPELPDPLPPELAEPPGGELPLRLLLGGPGRGHIRTLLTDRHGRVGVPGTPLVVVCHSLGAALARVLPNIPPVLPPVPAPVARSGVDHAAWFAEEEARAETPAAEPRAAEPVAIMEPAESMAAAVSARSSTAEPASARPAHESAGTAASRAAAPATPTGSPAVSARREATPHQEPAGTPGRSPVTEPPTGRDPAPIIEPTHRPDPAPPAGRTNEPDAPPPADPTHRPDASRPVEPTHGPDASAPAEPTHRADTSRPAEPTPDEPDSATGTPTGRTPDPAPEPFPPGSGG</sequence>
<reference evidence="3 4" key="1">
    <citation type="submission" date="2017-03" db="EMBL/GenBank/DDBJ databases">
        <title>Draft genome sequence of Streptomyces scabrisporus NF3, endophyte isolated from Amphipterygium adstringens.</title>
        <authorList>
            <person name="Vazquez M."/>
            <person name="Ceapa C.D."/>
            <person name="Rodriguez Luna D."/>
            <person name="Sanchez Esquivel S."/>
        </authorList>
    </citation>
    <scope>NUCLEOTIDE SEQUENCE [LARGE SCALE GENOMIC DNA]</scope>
    <source>
        <strain evidence="3 4">NF3</strain>
    </source>
</reference>
<dbReference type="OrthoDB" id="4072247at2"/>